<dbReference type="Proteomes" id="UP001327027">
    <property type="component" value="Unassembled WGS sequence"/>
</dbReference>
<dbReference type="InterPro" id="IPR036583">
    <property type="entry name" value="23S_rRNA_IVS_sf"/>
</dbReference>
<protein>
    <submittedName>
        <fullName evidence="1">Four helix bundle protein</fullName>
    </submittedName>
</protein>
<gene>
    <name evidence="1" type="ORF">U6A24_19115</name>
</gene>
<keyword evidence="2" id="KW-1185">Reference proteome</keyword>
<dbReference type="SUPFAM" id="SSF158446">
    <property type="entry name" value="IVS-encoded protein-like"/>
    <property type="match status" value="1"/>
</dbReference>
<dbReference type="InterPro" id="IPR012657">
    <property type="entry name" value="23S_rRNA-intervening_sequence"/>
</dbReference>
<evidence type="ECO:0000313" key="1">
    <source>
        <dbReference type="EMBL" id="MEB3347595.1"/>
    </source>
</evidence>
<proteinExistence type="predicted"/>
<dbReference type="NCBIfam" id="TIGR02436">
    <property type="entry name" value="four helix bundle protein"/>
    <property type="match status" value="1"/>
</dbReference>
<comment type="caution">
    <text evidence="1">The sequence shown here is derived from an EMBL/GenBank/DDBJ whole genome shotgun (WGS) entry which is preliminary data.</text>
</comment>
<accession>A0ABU6A0L0</accession>
<dbReference type="Gene3D" id="1.20.1440.60">
    <property type="entry name" value="23S rRNA-intervening sequence"/>
    <property type="match status" value="1"/>
</dbReference>
<dbReference type="RefSeq" id="WP_324181619.1">
    <property type="nucleotide sequence ID" value="NZ_BAABAW010000014.1"/>
</dbReference>
<organism evidence="1 2">
    <name type="scientific">Aquimarina gracilis</name>
    <dbReference type="NCBI Taxonomy" id="874422"/>
    <lineage>
        <taxon>Bacteria</taxon>
        <taxon>Pseudomonadati</taxon>
        <taxon>Bacteroidota</taxon>
        <taxon>Flavobacteriia</taxon>
        <taxon>Flavobacteriales</taxon>
        <taxon>Flavobacteriaceae</taxon>
        <taxon>Aquimarina</taxon>
    </lineage>
</organism>
<dbReference type="EMBL" id="JAYKLX010000009">
    <property type="protein sequence ID" value="MEB3347595.1"/>
    <property type="molecule type" value="Genomic_DNA"/>
</dbReference>
<dbReference type="PANTHER" id="PTHR38471:SF2">
    <property type="entry name" value="FOUR HELIX BUNDLE PROTEIN"/>
    <property type="match status" value="1"/>
</dbReference>
<dbReference type="CDD" id="cd16377">
    <property type="entry name" value="23S_rRNA_IVP_like"/>
    <property type="match status" value="1"/>
</dbReference>
<reference evidence="1 2" key="1">
    <citation type="journal article" date="2013" name="Int. J. Syst. Evol. Microbiol.">
        <title>Aquimarina gracilis sp. nov., isolated from the gut microflora of a mussel, Mytilus coruscus, and emended description of Aquimarina spongiae.</title>
        <authorList>
            <person name="Park S.C."/>
            <person name="Choe H.N."/>
            <person name="Baik K.S."/>
            <person name="Seong C.N."/>
        </authorList>
    </citation>
    <scope>NUCLEOTIDE SEQUENCE [LARGE SCALE GENOMIC DNA]</scope>
    <source>
        <strain evidence="1 2">PSC32</strain>
    </source>
</reference>
<evidence type="ECO:0000313" key="2">
    <source>
        <dbReference type="Proteomes" id="UP001327027"/>
    </source>
</evidence>
<name>A0ABU6A0L0_9FLAO</name>
<dbReference type="PANTHER" id="PTHR38471">
    <property type="entry name" value="FOUR HELIX BUNDLE PROTEIN"/>
    <property type="match status" value="1"/>
</dbReference>
<dbReference type="Pfam" id="PF05635">
    <property type="entry name" value="23S_rRNA_IVP"/>
    <property type="match status" value="1"/>
</dbReference>
<sequence>MNTSKSFEDLIVWQKTHQFVLKVYELTQNFPNSEVYGLSNQFRRASVSIAANIAEEGYKKKGTKDKLRFFNIAQGSLEECRYYLILTRDLSYQENINEEADLLVEVSELLNAYCKKILNSSTLNS</sequence>